<dbReference type="InterPro" id="IPR005935">
    <property type="entry name" value="Mev_decarb"/>
</dbReference>
<dbReference type="InterPro" id="IPR036554">
    <property type="entry name" value="GHMP_kinase_C_sf"/>
</dbReference>
<evidence type="ECO:0000256" key="1">
    <source>
        <dbReference type="ARBA" id="ARBA00008831"/>
    </source>
</evidence>
<dbReference type="PANTHER" id="PTHR10977:SF3">
    <property type="entry name" value="DIPHOSPHOMEVALONATE DECARBOXYLASE"/>
    <property type="match status" value="1"/>
</dbReference>
<dbReference type="GeneID" id="36832755"/>
<dbReference type="InterPro" id="IPR053859">
    <property type="entry name" value="MVD-like_N"/>
</dbReference>
<dbReference type="GO" id="GO:0004163">
    <property type="term" value="F:diphosphomevalonate decarboxylase activity"/>
    <property type="evidence" value="ECO:0007669"/>
    <property type="project" value="UniProtKB-UniRule"/>
</dbReference>
<evidence type="ECO:0000256" key="7">
    <source>
        <dbReference type="ARBA" id="ARBA00023239"/>
    </source>
</evidence>
<keyword evidence="6" id="KW-0443">Lipid metabolism</keyword>
<dbReference type="EC" id="4.1.1.33" evidence="2 8"/>
<evidence type="ECO:0000256" key="5">
    <source>
        <dbReference type="ARBA" id="ARBA00022840"/>
    </source>
</evidence>
<accession>A0A2U9IGG2</accession>
<protein>
    <recommendedName>
        <fullName evidence="2 8">Diphosphomevalonate decarboxylase</fullName>
        <ecNumber evidence="2 8">4.1.1.33</ecNumber>
    </recommendedName>
</protein>
<reference evidence="11 12" key="1">
    <citation type="submission" date="2018-05" db="EMBL/GenBank/DDBJ databases">
        <title>Complete Genome Sequences of Extremely Thermoacidophilic, Metal-Mobilizing Type-Strain Members of the Archaeal Family Sulfolobaceae: Acidianus brierleyi DSM-1651T, Acidianus sulfidivorans DSM-18786T, Metallosphaera hakonensis DSM-7519T, and Metallosphaera prunae DSM-10039T.</title>
        <authorList>
            <person name="Counts J.A."/>
            <person name="Kelly R.M."/>
        </authorList>
    </citation>
    <scope>NUCLEOTIDE SEQUENCE [LARGE SCALE GENOMIC DNA]</scope>
    <source>
        <strain evidence="11 12">DSM 1651</strain>
    </source>
</reference>
<dbReference type="Gene3D" id="3.30.230.10">
    <property type="match status" value="1"/>
</dbReference>
<dbReference type="GO" id="GO:0005524">
    <property type="term" value="F:ATP binding"/>
    <property type="evidence" value="ECO:0007669"/>
    <property type="project" value="UniProtKB-KW"/>
</dbReference>
<sequence length="325" mass="36321">MILEGEAIAPSNIAIVKYWGKRNSELNLPLNSSISISLDGIYAKTKVVFDSNFNEDKIIINGKELGIKEKQDYATKVLNIFRNIYGKKIYALVNSTTNFPESSGLASSAAGIAALVYAANSALNLNLTQKDLSIIARIGSGSACRSTVGGFAFWEKGVKDSGEDSFCYQIFPENYWEDLVDIIAIISTQKKKISSRLGMQTSVNSSTLMKCRLEFIERTIPEVINSIKEKNEKKFFELTMRHSNSMHAVILDSWPSFFYLNDKDLEIMRWIQDYGKAAYTFDAGQNAHIITLQQYADVVLDFLKSINVEKIIVSKVGHGPIVLHD</sequence>
<dbReference type="SUPFAM" id="SSF54211">
    <property type="entry name" value="Ribosomal protein S5 domain 2-like"/>
    <property type="match status" value="1"/>
</dbReference>
<dbReference type="InterPro" id="IPR020568">
    <property type="entry name" value="Ribosomal_Su5_D2-typ_SF"/>
</dbReference>
<dbReference type="PANTHER" id="PTHR10977">
    <property type="entry name" value="DIPHOSPHOMEVALONATE DECARBOXYLASE"/>
    <property type="match status" value="1"/>
</dbReference>
<evidence type="ECO:0000256" key="2">
    <source>
        <dbReference type="ARBA" id="ARBA00012296"/>
    </source>
</evidence>
<dbReference type="OrthoDB" id="275333at2157"/>
<evidence type="ECO:0000313" key="11">
    <source>
        <dbReference type="EMBL" id="AWR95099.1"/>
    </source>
</evidence>
<feature type="domain" description="Mvd1 C-terminal" evidence="9">
    <location>
        <begin position="182"/>
        <end position="305"/>
    </location>
</feature>
<keyword evidence="5" id="KW-0067">ATP-binding</keyword>
<evidence type="ECO:0000256" key="4">
    <source>
        <dbReference type="ARBA" id="ARBA00022741"/>
    </source>
</evidence>
<dbReference type="PIRSF" id="PIRSF015950">
    <property type="entry name" value="Mev_P_decrbx"/>
    <property type="match status" value="1"/>
</dbReference>
<dbReference type="InterPro" id="IPR014721">
    <property type="entry name" value="Ribsml_uS5_D2-typ_fold_subgr"/>
</dbReference>
<dbReference type="FunFam" id="3.30.230.10:FF:000072">
    <property type="entry name" value="Diphosphomevalonate decarboxylase"/>
    <property type="match status" value="1"/>
</dbReference>
<keyword evidence="3" id="KW-0444">Lipid biosynthesis</keyword>
<dbReference type="GO" id="GO:0019287">
    <property type="term" value="P:isopentenyl diphosphate biosynthetic process, mevalonate pathway"/>
    <property type="evidence" value="ECO:0007669"/>
    <property type="project" value="UniProtKB-UniRule"/>
</dbReference>
<evidence type="ECO:0000313" key="12">
    <source>
        <dbReference type="Proteomes" id="UP000248044"/>
    </source>
</evidence>
<evidence type="ECO:0000256" key="8">
    <source>
        <dbReference type="NCBIfam" id="TIGR01240"/>
    </source>
</evidence>
<dbReference type="GO" id="GO:0005829">
    <property type="term" value="C:cytosol"/>
    <property type="evidence" value="ECO:0007669"/>
    <property type="project" value="InterPro"/>
</dbReference>
<dbReference type="Pfam" id="PF22700">
    <property type="entry name" value="MVD-like_N"/>
    <property type="match status" value="1"/>
</dbReference>
<evidence type="ECO:0000256" key="6">
    <source>
        <dbReference type="ARBA" id="ARBA00023098"/>
    </source>
</evidence>
<dbReference type="SUPFAM" id="SSF55060">
    <property type="entry name" value="GHMP Kinase, C-terminal domain"/>
    <property type="match status" value="1"/>
</dbReference>
<dbReference type="Pfam" id="PF18376">
    <property type="entry name" value="MDD_C"/>
    <property type="match status" value="1"/>
</dbReference>
<evidence type="ECO:0000259" key="10">
    <source>
        <dbReference type="Pfam" id="PF22700"/>
    </source>
</evidence>
<dbReference type="KEGG" id="abri:DFR85_11325"/>
<name>A0A2U9IGG2_9CREN</name>
<dbReference type="NCBIfam" id="TIGR01240">
    <property type="entry name" value="mevDPdecarb"/>
    <property type="match status" value="1"/>
</dbReference>
<keyword evidence="12" id="KW-1185">Reference proteome</keyword>
<proteinExistence type="inferred from homology"/>
<feature type="domain" description="Diphosphomevalonate decarboxylase-like N-terminal" evidence="10">
    <location>
        <begin position="9"/>
        <end position="166"/>
    </location>
</feature>
<evidence type="ECO:0000256" key="3">
    <source>
        <dbReference type="ARBA" id="ARBA00022516"/>
    </source>
</evidence>
<dbReference type="InterPro" id="IPR041431">
    <property type="entry name" value="Mvd1_C"/>
</dbReference>
<dbReference type="EMBL" id="CP029289">
    <property type="protein sequence ID" value="AWR95099.1"/>
    <property type="molecule type" value="Genomic_DNA"/>
</dbReference>
<dbReference type="AlphaFoldDB" id="A0A2U9IGG2"/>
<dbReference type="Gene3D" id="3.30.70.890">
    <property type="entry name" value="GHMP kinase, C-terminal domain"/>
    <property type="match status" value="1"/>
</dbReference>
<keyword evidence="7" id="KW-0456">Lyase</keyword>
<comment type="similarity">
    <text evidence="1">Belongs to the diphosphomevalonate decarboxylase family.</text>
</comment>
<gene>
    <name evidence="11" type="primary">mvaD</name>
    <name evidence="11" type="ORF">DFR85_11325</name>
</gene>
<dbReference type="RefSeq" id="WP_110270980.1">
    <property type="nucleotide sequence ID" value="NZ_CP029289.2"/>
</dbReference>
<dbReference type="InterPro" id="IPR029765">
    <property type="entry name" value="Mev_diP_decarb"/>
</dbReference>
<evidence type="ECO:0000259" key="9">
    <source>
        <dbReference type="Pfam" id="PF18376"/>
    </source>
</evidence>
<keyword evidence="4" id="KW-0547">Nucleotide-binding</keyword>
<dbReference type="Proteomes" id="UP000248044">
    <property type="component" value="Chromosome"/>
</dbReference>
<organism evidence="11 12">
    <name type="scientific">Acidianus brierleyi</name>
    <dbReference type="NCBI Taxonomy" id="41673"/>
    <lineage>
        <taxon>Archaea</taxon>
        <taxon>Thermoproteota</taxon>
        <taxon>Thermoprotei</taxon>
        <taxon>Sulfolobales</taxon>
        <taxon>Sulfolobaceae</taxon>
        <taxon>Acidianus</taxon>
    </lineage>
</organism>